<keyword evidence="8" id="KW-0966">Cell projection</keyword>
<dbReference type="Proteomes" id="UP000199372">
    <property type="component" value="Unassembled WGS sequence"/>
</dbReference>
<dbReference type="InterPro" id="IPR010930">
    <property type="entry name" value="Flg_bb/hook_C_dom"/>
</dbReference>
<dbReference type="GO" id="GO:0071978">
    <property type="term" value="P:bacterial-type flagellum-dependent swarming motility"/>
    <property type="evidence" value="ECO:0007669"/>
    <property type="project" value="TreeGrafter"/>
</dbReference>
<dbReference type="GO" id="GO:0030694">
    <property type="term" value="C:bacterial-type flagellum basal body, rod"/>
    <property type="evidence" value="ECO:0007669"/>
    <property type="project" value="UniProtKB-UniRule"/>
</dbReference>
<dbReference type="Pfam" id="PF06429">
    <property type="entry name" value="Flg_bbr_C"/>
    <property type="match status" value="1"/>
</dbReference>
<sequence>MSETSYVGLSQLRVLQRKLDITANNIANANTAGFKGERPVFEAVEGTRATGPSDTPSSFVLDRGSYIDTSAGAIMRTDSPLDIALGGEGWLQFRTPEGEQGFGRDGGLSLDPEGTLVTSAGAQLLDAGGAPIVVPPGAGQISIARDGTVTTQNGNAIARVGVFDVPDIQSYRRLGNGVLVPPDGGAPQADELENPVVLQGMLESSNVNPVREMTRLIDVQRAYERANAMIDNADNLQRDTLQRIGRS</sequence>
<dbReference type="SUPFAM" id="SSF117143">
    <property type="entry name" value="Flagellar hook protein flgE"/>
    <property type="match status" value="1"/>
</dbReference>
<keyword evidence="9" id="KW-1185">Reference proteome</keyword>
<name>A0A1H8F3I7_9RHOB</name>
<dbReference type="Pfam" id="PF00460">
    <property type="entry name" value="Flg_bb_rod"/>
    <property type="match status" value="1"/>
</dbReference>
<organism evidence="8 9">
    <name type="scientific">Palleronia pelagia</name>
    <dbReference type="NCBI Taxonomy" id="387096"/>
    <lineage>
        <taxon>Bacteria</taxon>
        <taxon>Pseudomonadati</taxon>
        <taxon>Pseudomonadota</taxon>
        <taxon>Alphaproteobacteria</taxon>
        <taxon>Rhodobacterales</taxon>
        <taxon>Roseobacteraceae</taxon>
        <taxon>Palleronia</taxon>
    </lineage>
</organism>
<feature type="domain" description="Flagellar hook protein FlgE/F/G-like D1" evidence="7">
    <location>
        <begin position="84"/>
        <end position="150"/>
    </location>
</feature>
<dbReference type="Pfam" id="PF22692">
    <property type="entry name" value="LlgE_F_G_D1"/>
    <property type="match status" value="1"/>
</dbReference>
<dbReference type="InterPro" id="IPR001444">
    <property type="entry name" value="Flag_bb_rod_N"/>
</dbReference>
<proteinExistence type="inferred from homology"/>
<dbReference type="AlphaFoldDB" id="A0A1H8F3I7"/>
<comment type="similarity">
    <text evidence="2 4">Belongs to the flagella basal body rod proteins family.</text>
</comment>
<evidence type="ECO:0000259" key="7">
    <source>
        <dbReference type="Pfam" id="PF22692"/>
    </source>
</evidence>
<keyword evidence="8" id="KW-0969">Cilium</keyword>
<dbReference type="PANTHER" id="PTHR30435">
    <property type="entry name" value="FLAGELLAR PROTEIN"/>
    <property type="match status" value="1"/>
</dbReference>
<reference evidence="9" key="1">
    <citation type="submission" date="2016-10" db="EMBL/GenBank/DDBJ databases">
        <authorList>
            <person name="Varghese N."/>
            <person name="Submissions S."/>
        </authorList>
    </citation>
    <scope>NUCLEOTIDE SEQUENCE [LARGE SCALE GENOMIC DNA]</scope>
    <source>
        <strain evidence="9">DSM 26893</strain>
    </source>
</reference>
<evidence type="ECO:0000256" key="1">
    <source>
        <dbReference type="ARBA" id="ARBA00004117"/>
    </source>
</evidence>
<keyword evidence="3 4" id="KW-0975">Bacterial flagellum</keyword>
<dbReference type="InterPro" id="IPR037925">
    <property type="entry name" value="FlgE/F/G-like"/>
</dbReference>
<dbReference type="PANTHER" id="PTHR30435:SF19">
    <property type="entry name" value="FLAGELLAR BASAL-BODY ROD PROTEIN FLGG"/>
    <property type="match status" value="1"/>
</dbReference>
<feature type="domain" description="Flagellar basal body rod protein N-terminal" evidence="5">
    <location>
        <begin position="7"/>
        <end position="35"/>
    </location>
</feature>
<dbReference type="InterPro" id="IPR020013">
    <property type="entry name" value="Flagellar_FlgE/F/G"/>
</dbReference>
<evidence type="ECO:0000256" key="2">
    <source>
        <dbReference type="ARBA" id="ARBA00009677"/>
    </source>
</evidence>
<protein>
    <recommendedName>
        <fullName evidence="4">Flagellar basal-body rod protein FlgF</fullName>
    </recommendedName>
</protein>
<dbReference type="NCBIfam" id="TIGR02490">
    <property type="entry name" value="flgF"/>
    <property type="match status" value="1"/>
</dbReference>
<dbReference type="EMBL" id="FOCM01000003">
    <property type="protein sequence ID" value="SEN26333.1"/>
    <property type="molecule type" value="Genomic_DNA"/>
</dbReference>
<evidence type="ECO:0000313" key="8">
    <source>
        <dbReference type="EMBL" id="SEN26333.1"/>
    </source>
</evidence>
<accession>A0A1H8F3I7</accession>
<keyword evidence="8" id="KW-0282">Flagellum</keyword>
<gene>
    <name evidence="8" type="ORF">SAMN04488011_103202</name>
</gene>
<evidence type="ECO:0000256" key="3">
    <source>
        <dbReference type="ARBA" id="ARBA00023143"/>
    </source>
</evidence>
<evidence type="ECO:0000313" key="9">
    <source>
        <dbReference type="Proteomes" id="UP000199372"/>
    </source>
</evidence>
<evidence type="ECO:0000256" key="4">
    <source>
        <dbReference type="RuleBase" id="RU362116"/>
    </source>
</evidence>
<dbReference type="OrthoDB" id="9804559at2"/>
<dbReference type="RefSeq" id="WP_091845007.1">
    <property type="nucleotide sequence ID" value="NZ_FOCM01000003.1"/>
</dbReference>
<dbReference type="InterPro" id="IPR012836">
    <property type="entry name" value="FlgF"/>
</dbReference>
<evidence type="ECO:0000259" key="5">
    <source>
        <dbReference type="Pfam" id="PF00460"/>
    </source>
</evidence>
<evidence type="ECO:0000259" key="6">
    <source>
        <dbReference type="Pfam" id="PF06429"/>
    </source>
</evidence>
<comment type="subunit">
    <text evidence="4">The basal body constitutes a major portion of the flagellar organelle and consists of five rings (E,L,P,S, and M) mounted on a central rod. The rod consists of about 26 subunits of FlgG in the distal portion, and FlgB, FlgC and FlgF are thought to build up the proximal portion of the rod with about 6 subunits each.</text>
</comment>
<dbReference type="InterPro" id="IPR053967">
    <property type="entry name" value="LlgE_F_G-like_D1"/>
</dbReference>
<feature type="domain" description="Flagellar basal-body/hook protein C-terminal" evidence="6">
    <location>
        <begin position="199"/>
        <end position="242"/>
    </location>
</feature>
<comment type="subcellular location">
    <subcellularLocation>
        <location evidence="1 4">Bacterial flagellum basal body</location>
    </subcellularLocation>
</comment>
<dbReference type="NCBIfam" id="TIGR03506">
    <property type="entry name" value="FlgEFG_subfam"/>
    <property type="match status" value="1"/>
</dbReference>